<sequence>MGDDSVQPNRFTRRHALGAGALVATAGFAGIPAAAAAPPGTMHPAHAWRRLVEGNERFIEARQQHPHQDLPWRETLVDGQQPFACVLGCADSRVPPELIFDQGLGDLFTVRTAGEVLDESIIGSIEYAVAHLGVPIVVVLGHESCGAVTAAVDLVRSGHGGTGSISTLVRGIEASVLSTPRNDNPDAFLAACVVRQTRRVVTQLRERSELIRDAVDSHHLGLVPAVYDLDEYRVTRH</sequence>
<evidence type="ECO:0000256" key="2">
    <source>
        <dbReference type="ARBA" id="ARBA00012925"/>
    </source>
</evidence>
<keyword evidence="3 7" id="KW-0862">Zinc</keyword>
<evidence type="ECO:0000256" key="4">
    <source>
        <dbReference type="ARBA" id="ARBA00023239"/>
    </source>
</evidence>
<dbReference type="EC" id="4.2.1.1" evidence="2 7"/>
<comment type="function">
    <text evidence="5">Catalyzes the reversible hydration of carbon dioxide to form bicarbonate.</text>
</comment>
<dbReference type="RefSeq" id="WP_345406984.1">
    <property type="nucleotide sequence ID" value="NZ_BAABLA010000123.1"/>
</dbReference>
<dbReference type="Gene3D" id="3.40.1050.10">
    <property type="entry name" value="Carbonic anhydrase"/>
    <property type="match status" value="1"/>
</dbReference>
<dbReference type="Proteomes" id="UP001596337">
    <property type="component" value="Unassembled WGS sequence"/>
</dbReference>
<keyword evidence="9" id="KW-1185">Reference proteome</keyword>
<dbReference type="PROSITE" id="PS00704">
    <property type="entry name" value="PROK_CO2_ANHYDRASE_1"/>
    <property type="match status" value="1"/>
</dbReference>
<dbReference type="PANTHER" id="PTHR11002:SF79">
    <property type="entry name" value="CARBONIC ANHYDRASE 2"/>
    <property type="match status" value="1"/>
</dbReference>
<dbReference type="PROSITE" id="PS00705">
    <property type="entry name" value="PROK_CO2_ANHYDRASE_2"/>
    <property type="match status" value="1"/>
</dbReference>
<evidence type="ECO:0000256" key="3">
    <source>
        <dbReference type="ARBA" id="ARBA00022833"/>
    </source>
</evidence>
<proteinExistence type="inferred from homology"/>
<evidence type="ECO:0000313" key="9">
    <source>
        <dbReference type="Proteomes" id="UP001596337"/>
    </source>
</evidence>
<name>A0ABW2BUC8_9PSEU</name>
<dbReference type="InterPro" id="IPR001765">
    <property type="entry name" value="Carbonic_anhydrase"/>
</dbReference>
<comment type="catalytic activity">
    <reaction evidence="6 7">
        <text>hydrogencarbonate + H(+) = CO2 + H2O</text>
        <dbReference type="Rhea" id="RHEA:10748"/>
        <dbReference type="ChEBI" id="CHEBI:15377"/>
        <dbReference type="ChEBI" id="CHEBI:15378"/>
        <dbReference type="ChEBI" id="CHEBI:16526"/>
        <dbReference type="ChEBI" id="CHEBI:17544"/>
        <dbReference type="EC" id="4.2.1.1"/>
    </reaction>
</comment>
<protein>
    <recommendedName>
        <fullName evidence="2 7">Carbonic anhydrase</fullName>
        <ecNumber evidence="2 7">4.2.1.1</ecNumber>
    </recommendedName>
    <alternativeName>
        <fullName evidence="7">Carbonate dehydratase</fullName>
    </alternativeName>
</protein>
<evidence type="ECO:0000256" key="5">
    <source>
        <dbReference type="ARBA" id="ARBA00024993"/>
    </source>
</evidence>
<comment type="caution">
    <text evidence="8">The sequence shown here is derived from an EMBL/GenBank/DDBJ whole genome shotgun (WGS) entry which is preliminary data.</text>
</comment>
<evidence type="ECO:0000313" key="8">
    <source>
        <dbReference type="EMBL" id="MFC6866074.1"/>
    </source>
</evidence>
<dbReference type="InterPro" id="IPR006311">
    <property type="entry name" value="TAT_signal"/>
</dbReference>
<comment type="function">
    <text evidence="7">Reversible hydration of carbon dioxide.</text>
</comment>
<keyword evidence="4 7" id="KW-0456">Lyase</keyword>
<reference evidence="9" key="1">
    <citation type="journal article" date="2019" name="Int. J. Syst. Evol. Microbiol.">
        <title>The Global Catalogue of Microorganisms (GCM) 10K type strain sequencing project: providing services to taxonomists for standard genome sequencing and annotation.</title>
        <authorList>
            <consortium name="The Broad Institute Genomics Platform"/>
            <consortium name="The Broad Institute Genome Sequencing Center for Infectious Disease"/>
            <person name="Wu L."/>
            <person name="Ma J."/>
        </authorList>
    </citation>
    <scope>NUCLEOTIDE SEQUENCE [LARGE SCALE GENOMIC DNA]</scope>
    <source>
        <strain evidence="9">KCTC 32255</strain>
    </source>
</reference>
<dbReference type="PANTHER" id="PTHR11002">
    <property type="entry name" value="CARBONIC ANHYDRASE"/>
    <property type="match status" value="1"/>
</dbReference>
<evidence type="ECO:0000256" key="1">
    <source>
        <dbReference type="ARBA" id="ARBA00006217"/>
    </source>
</evidence>
<dbReference type="EMBL" id="JBHSXX010000001">
    <property type="protein sequence ID" value="MFC6866074.1"/>
    <property type="molecule type" value="Genomic_DNA"/>
</dbReference>
<dbReference type="InterPro" id="IPR015892">
    <property type="entry name" value="Carbonic_anhydrase_CS"/>
</dbReference>
<comment type="similarity">
    <text evidence="1 7">Belongs to the beta-class carbonic anhydrase family.</text>
</comment>
<dbReference type="Pfam" id="PF00484">
    <property type="entry name" value="Pro_CA"/>
    <property type="match status" value="1"/>
</dbReference>
<accession>A0ABW2BUC8</accession>
<organism evidence="8 9">
    <name type="scientific">Haloechinothrix salitolerans</name>
    <dbReference type="NCBI Taxonomy" id="926830"/>
    <lineage>
        <taxon>Bacteria</taxon>
        <taxon>Bacillati</taxon>
        <taxon>Actinomycetota</taxon>
        <taxon>Actinomycetes</taxon>
        <taxon>Pseudonocardiales</taxon>
        <taxon>Pseudonocardiaceae</taxon>
        <taxon>Haloechinothrix</taxon>
    </lineage>
</organism>
<dbReference type="SUPFAM" id="SSF53056">
    <property type="entry name" value="beta-carbonic anhydrase, cab"/>
    <property type="match status" value="1"/>
</dbReference>
<dbReference type="SMART" id="SM00947">
    <property type="entry name" value="Pro_CA"/>
    <property type="match status" value="1"/>
</dbReference>
<gene>
    <name evidence="8" type="ORF">ACFQGD_02845</name>
</gene>
<evidence type="ECO:0000256" key="6">
    <source>
        <dbReference type="ARBA" id="ARBA00048348"/>
    </source>
</evidence>
<dbReference type="InterPro" id="IPR036874">
    <property type="entry name" value="Carbonic_anhydrase_sf"/>
</dbReference>
<dbReference type="CDD" id="cd03378">
    <property type="entry name" value="beta_CA_cladeC"/>
    <property type="match status" value="1"/>
</dbReference>
<dbReference type="PROSITE" id="PS51318">
    <property type="entry name" value="TAT"/>
    <property type="match status" value="1"/>
</dbReference>
<evidence type="ECO:0000256" key="7">
    <source>
        <dbReference type="RuleBase" id="RU003956"/>
    </source>
</evidence>